<protein>
    <recommendedName>
        <fullName evidence="1">Mut7-C RNAse domain-containing protein</fullName>
    </recommendedName>
</protein>
<dbReference type="InterPro" id="IPR002782">
    <property type="entry name" value="Mut7-C_RNAse_dom"/>
</dbReference>
<dbReference type="Proteomes" id="UP000885822">
    <property type="component" value="Unassembled WGS sequence"/>
</dbReference>
<feature type="domain" description="Mut7-C RNAse" evidence="1">
    <location>
        <begin position="1"/>
        <end position="68"/>
    </location>
</feature>
<dbReference type="PANTHER" id="PTHR39081:SF1">
    <property type="entry name" value="MUT7-C RNASE DOMAIN-CONTAINING PROTEIN"/>
    <property type="match status" value="1"/>
</dbReference>
<accession>A0A831NS27</accession>
<sequence>VLKRLDLWQQIEPFHRCAICNGLIQVVAKAQVLNKLEPLTRKYYDKFYQCSDCGQIYWKGSHYHKLLNKIETFKDHA</sequence>
<feature type="non-terminal residue" evidence="2">
    <location>
        <position position="1"/>
    </location>
</feature>
<dbReference type="AlphaFoldDB" id="A0A831NS27"/>
<dbReference type="EMBL" id="DRCV01000116">
    <property type="protein sequence ID" value="HDK37898.1"/>
    <property type="molecule type" value="Genomic_DNA"/>
</dbReference>
<organism evidence="2">
    <name type="scientific">Thiolapillus brandeum</name>
    <dbReference type="NCBI Taxonomy" id="1076588"/>
    <lineage>
        <taxon>Bacteria</taxon>
        <taxon>Pseudomonadati</taxon>
        <taxon>Pseudomonadota</taxon>
        <taxon>Gammaproteobacteria</taxon>
        <taxon>Chromatiales</taxon>
        <taxon>Sedimenticolaceae</taxon>
        <taxon>Thiolapillus</taxon>
    </lineage>
</organism>
<name>A0A831NS27_9GAMM</name>
<gene>
    <name evidence="2" type="ORF">ENG92_02635</name>
</gene>
<evidence type="ECO:0000313" key="2">
    <source>
        <dbReference type="EMBL" id="HDK37898.1"/>
    </source>
</evidence>
<dbReference type="Pfam" id="PF01927">
    <property type="entry name" value="Mut7-C"/>
    <property type="match status" value="1"/>
</dbReference>
<dbReference type="PANTHER" id="PTHR39081">
    <property type="entry name" value="MUT7-C DOMAIN-CONTAINING PROTEIN"/>
    <property type="match status" value="1"/>
</dbReference>
<comment type="caution">
    <text evidence="2">The sequence shown here is derived from an EMBL/GenBank/DDBJ whole genome shotgun (WGS) entry which is preliminary data.</text>
</comment>
<proteinExistence type="predicted"/>
<evidence type="ECO:0000259" key="1">
    <source>
        <dbReference type="Pfam" id="PF01927"/>
    </source>
</evidence>
<reference evidence="2" key="1">
    <citation type="journal article" date="2020" name="mSystems">
        <title>Genome- and Community-Level Interaction Insights into Carbon Utilization and Element Cycling Functions of Hydrothermarchaeota in Hydrothermal Sediment.</title>
        <authorList>
            <person name="Zhou Z."/>
            <person name="Liu Y."/>
            <person name="Xu W."/>
            <person name="Pan J."/>
            <person name="Luo Z.H."/>
            <person name="Li M."/>
        </authorList>
    </citation>
    <scope>NUCLEOTIDE SEQUENCE [LARGE SCALE GENOMIC DNA]</scope>
    <source>
        <strain evidence="2">HyVt-26</strain>
    </source>
</reference>